<dbReference type="KEGG" id="ptkz:JDV02_007075"/>
<reference evidence="2" key="1">
    <citation type="submission" date="2021-11" db="EMBL/GenBank/DDBJ databases">
        <title>Purpureocillium_takamizusanense_genome.</title>
        <authorList>
            <person name="Nguyen N.-H."/>
        </authorList>
    </citation>
    <scope>NUCLEOTIDE SEQUENCE</scope>
    <source>
        <strain evidence="2">PT3</strain>
    </source>
</reference>
<evidence type="ECO:0000256" key="1">
    <source>
        <dbReference type="SAM" id="MobiDB-lite"/>
    </source>
</evidence>
<dbReference type="RefSeq" id="XP_047844528.1">
    <property type="nucleotide sequence ID" value="XM_047988530.1"/>
</dbReference>
<sequence>MGVSLSAVLDEARTSGSHREGAVSGSRLAQEGLGFQNVLTARGGGGGAPHSCTYVVVLTTADVEASFASSMAPAITLRPRSPPNSLGPPREPFLDLGSMAPRHSSVEPSRSVLKRSVSPHSPP</sequence>
<dbReference type="AlphaFoldDB" id="A0A9Q8VDQ9"/>
<proteinExistence type="predicted"/>
<name>A0A9Q8VDQ9_9HYPO</name>
<accession>A0A9Q8VDQ9</accession>
<dbReference type="EMBL" id="CP086359">
    <property type="protein sequence ID" value="UNI21047.1"/>
    <property type="molecule type" value="Genomic_DNA"/>
</dbReference>
<evidence type="ECO:0000313" key="3">
    <source>
        <dbReference type="Proteomes" id="UP000829364"/>
    </source>
</evidence>
<gene>
    <name evidence="2" type="ORF">JDV02_007075</name>
</gene>
<feature type="region of interest" description="Disordered" evidence="1">
    <location>
        <begin position="74"/>
        <end position="123"/>
    </location>
</feature>
<feature type="region of interest" description="Disordered" evidence="1">
    <location>
        <begin position="1"/>
        <end position="29"/>
    </location>
</feature>
<feature type="compositionally biased region" description="Basic and acidic residues" evidence="1">
    <location>
        <begin position="10"/>
        <end position="21"/>
    </location>
</feature>
<keyword evidence="3" id="KW-1185">Reference proteome</keyword>
<evidence type="ECO:0000313" key="2">
    <source>
        <dbReference type="EMBL" id="UNI21047.1"/>
    </source>
</evidence>
<protein>
    <submittedName>
        <fullName evidence="2">Uncharacterized protein</fullName>
    </submittedName>
</protein>
<feature type="compositionally biased region" description="Pro residues" evidence="1">
    <location>
        <begin position="80"/>
        <end position="91"/>
    </location>
</feature>
<organism evidence="2 3">
    <name type="scientific">Purpureocillium takamizusanense</name>
    <dbReference type="NCBI Taxonomy" id="2060973"/>
    <lineage>
        <taxon>Eukaryota</taxon>
        <taxon>Fungi</taxon>
        <taxon>Dikarya</taxon>
        <taxon>Ascomycota</taxon>
        <taxon>Pezizomycotina</taxon>
        <taxon>Sordariomycetes</taxon>
        <taxon>Hypocreomycetidae</taxon>
        <taxon>Hypocreales</taxon>
        <taxon>Ophiocordycipitaceae</taxon>
        <taxon>Purpureocillium</taxon>
    </lineage>
</organism>
<dbReference type="Proteomes" id="UP000829364">
    <property type="component" value="Chromosome 6"/>
</dbReference>
<dbReference type="GeneID" id="72069024"/>